<organism evidence="3 4">
    <name type="scientific">Jatrophihabitans cynanchi</name>
    <dbReference type="NCBI Taxonomy" id="2944128"/>
    <lineage>
        <taxon>Bacteria</taxon>
        <taxon>Bacillati</taxon>
        <taxon>Actinomycetota</taxon>
        <taxon>Actinomycetes</taxon>
        <taxon>Jatrophihabitantales</taxon>
        <taxon>Jatrophihabitantaceae</taxon>
        <taxon>Jatrophihabitans</taxon>
    </lineage>
</organism>
<dbReference type="Pfam" id="PF14229">
    <property type="entry name" value="DUF4332"/>
    <property type="match status" value="1"/>
</dbReference>
<dbReference type="Proteomes" id="UP001164693">
    <property type="component" value="Chromosome"/>
</dbReference>
<keyword evidence="1" id="KW-0175">Coiled coil</keyword>
<feature type="coiled-coil region" evidence="1">
    <location>
        <begin position="48"/>
        <end position="75"/>
    </location>
</feature>
<evidence type="ECO:0000313" key="3">
    <source>
        <dbReference type="EMBL" id="WAX57410.1"/>
    </source>
</evidence>
<evidence type="ECO:0000313" key="4">
    <source>
        <dbReference type="Proteomes" id="UP001164693"/>
    </source>
</evidence>
<dbReference type="EMBL" id="CP097463">
    <property type="protein sequence ID" value="WAX57410.1"/>
    <property type="molecule type" value="Genomic_DNA"/>
</dbReference>
<keyword evidence="4" id="KW-1185">Reference proteome</keyword>
<reference evidence="3" key="1">
    <citation type="submission" date="2022-05" db="EMBL/GenBank/DDBJ databases">
        <title>Jatrophihabitans sp. SB3-54 whole genome sequence.</title>
        <authorList>
            <person name="Suh M.K."/>
            <person name="Eom M.K."/>
            <person name="Kim J.S."/>
            <person name="Kim H.S."/>
            <person name="Do H.E."/>
            <person name="Shin Y.K."/>
            <person name="Lee J.-S."/>
        </authorList>
    </citation>
    <scope>NUCLEOTIDE SEQUENCE</scope>
    <source>
        <strain evidence="3">SB3-54</strain>
    </source>
</reference>
<dbReference type="InterPro" id="IPR025567">
    <property type="entry name" value="DUF4332"/>
</dbReference>
<dbReference type="RefSeq" id="WP_269443949.1">
    <property type="nucleotide sequence ID" value="NZ_CP097463.1"/>
</dbReference>
<feature type="domain" description="DUF4332" evidence="2">
    <location>
        <begin position="182"/>
        <end position="301"/>
    </location>
</feature>
<gene>
    <name evidence="3" type="ORF">M6B22_01260</name>
</gene>
<evidence type="ECO:0000259" key="2">
    <source>
        <dbReference type="Pfam" id="PF14229"/>
    </source>
</evidence>
<protein>
    <submittedName>
        <fullName evidence="3">DUF5082 domain-containing protein</fullName>
    </submittedName>
</protein>
<evidence type="ECO:0000256" key="1">
    <source>
        <dbReference type="SAM" id="Coils"/>
    </source>
</evidence>
<sequence>MNPPVVRLPPGTRLDLDRVGVDRIVTVDGRPGLFTPLVGADPTDAHSSENLEKIVDVLRQQVAQLQSENAALTAKLAELQSPARSSDDLAAGLQHSLDSLQQQLGEMANGVTNFAVREFALESKVHVDVTELGTIGFRFVQPGEDVNAAALSTVSLTVVPVPKPAADPAPPAADPAVDSIDGLSPAQVRSLRAAHVSTVSSFRQIATRARTSASLVSLLGVDRATLGRYTLLAGLLTVPGLDRTKAAVLYDAGLTDVPALAAADPADLVKRYARAAKARRDGDAFRPTAAEAAVWIAAAGRLVAGRGEPS</sequence>
<name>A0ABY7JZN1_9ACTN</name>
<dbReference type="SUPFAM" id="SSF158702">
    <property type="entry name" value="Sec63 N-terminal domain-like"/>
    <property type="match status" value="1"/>
</dbReference>
<accession>A0ABY7JZN1</accession>
<proteinExistence type="predicted"/>